<dbReference type="PANTHER" id="PTHR14413">
    <property type="entry name" value="RIBOSOMAL PROTEIN L17"/>
    <property type="match status" value="1"/>
</dbReference>
<evidence type="ECO:0000256" key="2">
    <source>
        <dbReference type="ARBA" id="ARBA00022980"/>
    </source>
</evidence>
<gene>
    <name evidence="5" type="ORF">L203_105810</name>
</gene>
<dbReference type="KEGG" id="cdep:91090019"/>
<dbReference type="Gene3D" id="3.90.1030.10">
    <property type="entry name" value="Ribosomal protein L17"/>
    <property type="match status" value="1"/>
</dbReference>
<keyword evidence="3" id="KW-0687">Ribonucleoprotein</keyword>
<comment type="similarity">
    <text evidence="1">Belongs to the bacterial ribosomal protein bL17 family.</text>
</comment>
<evidence type="ECO:0000313" key="5">
    <source>
        <dbReference type="EMBL" id="WVN90570.1"/>
    </source>
</evidence>
<dbReference type="RefSeq" id="XP_066071270.1">
    <property type="nucleotide sequence ID" value="XM_066215173.1"/>
</dbReference>
<evidence type="ECO:0000313" key="6">
    <source>
        <dbReference type="Proteomes" id="UP000094043"/>
    </source>
</evidence>
<reference evidence="5" key="2">
    <citation type="journal article" date="2022" name="Elife">
        <title>Obligate sexual reproduction of a homothallic fungus closely related to the Cryptococcus pathogenic species complex.</title>
        <authorList>
            <person name="Passer A.R."/>
            <person name="Clancey S.A."/>
            <person name="Shea T."/>
            <person name="David-Palma M."/>
            <person name="Averette A.F."/>
            <person name="Boekhout T."/>
            <person name="Porcel B.M."/>
            <person name="Nowrousian M."/>
            <person name="Cuomo C.A."/>
            <person name="Sun S."/>
            <person name="Heitman J."/>
            <person name="Coelho M.A."/>
        </authorList>
    </citation>
    <scope>NUCLEOTIDE SEQUENCE</scope>
    <source>
        <strain evidence="5">CBS 7841</strain>
    </source>
</reference>
<evidence type="ECO:0000256" key="3">
    <source>
        <dbReference type="ARBA" id="ARBA00023274"/>
    </source>
</evidence>
<reference evidence="5" key="1">
    <citation type="submission" date="2016-06" db="EMBL/GenBank/DDBJ databases">
        <authorList>
            <person name="Cuomo C."/>
            <person name="Litvintseva A."/>
            <person name="Heitman J."/>
            <person name="Chen Y."/>
            <person name="Sun S."/>
            <person name="Springer D."/>
            <person name="Dromer F."/>
            <person name="Young S."/>
            <person name="Zeng Q."/>
            <person name="Chapman S."/>
            <person name="Gujja S."/>
            <person name="Saif S."/>
            <person name="Birren B."/>
        </authorList>
    </citation>
    <scope>NUCLEOTIDE SEQUENCE</scope>
    <source>
        <strain evidence="5">CBS 7841</strain>
    </source>
</reference>
<protein>
    <recommendedName>
        <fullName evidence="7">Ribosomal protein L17</fullName>
    </recommendedName>
</protein>
<dbReference type="InterPro" id="IPR000456">
    <property type="entry name" value="Ribosomal_bL17"/>
</dbReference>
<dbReference type="AlphaFoldDB" id="A0AAJ8M3H7"/>
<evidence type="ECO:0000256" key="1">
    <source>
        <dbReference type="ARBA" id="ARBA00008777"/>
    </source>
</evidence>
<dbReference type="SUPFAM" id="SSF64263">
    <property type="entry name" value="Prokaryotic ribosomal protein L17"/>
    <property type="match status" value="1"/>
</dbReference>
<dbReference type="Pfam" id="PF01196">
    <property type="entry name" value="Ribosomal_L17"/>
    <property type="match status" value="1"/>
</dbReference>
<dbReference type="InterPro" id="IPR036373">
    <property type="entry name" value="Ribosomal_bL17_sf"/>
</dbReference>
<name>A0AAJ8M3H7_9TREE</name>
<proteinExistence type="inferred from homology"/>
<evidence type="ECO:0008006" key="7">
    <source>
        <dbReference type="Google" id="ProtNLM"/>
    </source>
</evidence>
<dbReference type="GO" id="GO:0003735">
    <property type="term" value="F:structural constituent of ribosome"/>
    <property type="evidence" value="ECO:0007669"/>
    <property type="project" value="InterPro"/>
</dbReference>
<dbReference type="GO" id="GO:0006412">
    <property type="term" value="P:translation"/>
    <property type="evidence" value="ECO:0007669"/>
    <property type="project" value="InterPro"/>
</dbReference>
<sequence>MKHGISQRKLGRMPSHRLALLRNLVTALLHHEAIKTTLPKAKEAAKMAEKGTNPAKSKAQAYLMPPHHAPPSAYVPSPSNRTHTLPPLDYPKLDTSIPPTSLFPKLFNTLAKRYADRPGGYTRIHRFGHRPGDNAPHAILTLVDGPRDLKYEMMARAVGKESLRVHDDVSTGRIKEPGNDWEDLDERTRSEKFKEKAQHFKDTLLCRKK</sequence>
<dbReference type="GO" id="GO:0005762">
    <property type="term" value="C:mitochondrial large ribosomal subunit"/>
    <property type="evidence" value="ECO:0007669"/>
    <property type="project" value="TreeGrafter"/>
</dbReference>
<dbReference type="PANTHER" id="PTHR14413:SF16">
    <property type="entry name" value="LARGE RIBOSOMAL SUBUNIT PROTEIN BL17M"/>
    <property type="match status" value="1"/>
</dbReference>
<keyword evidence="6" id="KW-1185">Reference proteome</keyword>
<dbReference type="Proteomes" id="UP000094043">
    <property type="component" value="Chromosome 7"/>
</dbReference>
<feature type="region of interest" description="Disordered" evidence="4">
    <location>
        <begin position="63"/>
        <end position="87"/>
    </location>
</feature>
<accession>A0AAJ8M3H7</accession>
<keyword evidence="2" id="KW-0689">Ribosomal protein</keyword>
<evidence type="ECO:0000256" key="4">
    <source>
        <dbReference type="SAM" id="MobiDB-lite"/>
    </source>
</evidence>
<reference evidence="5" key="3">
    <citation type="submission" date="2024-01" db="EMBL/GenBank/DDBJ databases">
        <authorList>
            <person name="Coelho M.A."/>
            <person name="David-Palma M."/>
            <person name="Shea T."/>
            <person name="Sun S."/>
            <person name="Cuomo C.A."/>
            <person name="Heitman J."/>
        </authorList>
    </citation>
    <scope>NUCLEOTIDE SEQUENCE</scope>
    <source>
        <strain evidence="5">CBS 7841</strain>
    </source>
</reference>
<organism evidence="5 6">
    <name type="scientific">Cryptococcus depauperatus CBS 7841</name>
    <dbReference type="NCBI Taxonomy" id="1295531"/>
    <lineage>
        <taxon>Eukaryota</taxon>
        <taxon>Fungi</taxon>
        <taxon>Dikarya</taxon>
        <taxon>Basidiomycota</taxon>
        <taxon>Agaricomycotina</taxon>
        <taxon>Tremellomycetes</taxon>
        <taxon>Tremellales</taxon>
        <taxon>Cryptococcaceae</taxon>
        <taxon>Cryptococcus</taxon>
    </lineage>
</organism>
<dbReference type="EMBL" id="CP143790">
    <property type="protein sequence ID" value="WVN90570.1"/>
    <property type="molecule type" value="Genomic_DNA"/>
</dbReference>
<dbReference type="GeneID" id="91090019"/>